<gene>
    <name evidence="5" type="ORF">LTR82_009460</name>
    <name evidence="6" type="ORF">LTR91_013351</name>
</gene>
<comment type="caution">
    <text evidence="6">The sequence shown here is derived from an EMBL/GenBank/DDBJ whole genome shotgun (WGS) entry which is preliminary data.</text>
</comment>
<keyword evidence="7" id="KW-1185">Reference proteome</keyword>
<dbReference type="PANTHER" id="PTHR22166:SF12">
    <property type="entry name" value="ENDOPLASMIC RETICULUM JUNCTION FORMATION PROTEIN LUNAPARK"/>
    <property type="match status" value="1"/>
</dbReference>
<dbReference type="InterPro" id="IPR019273">
    <property type="entry name" value="Lunapark_Znf"/>
</dbReference>
<keyword evidence="2" id="KW-0175">Coiled coil</keyword>
<comment type="similarity">
    <text evidence="1">Belongs to the lunapark family.</text>
</comment>
<evidence type="ECO:0000313" key="7">
    <source>
        <dbReference type="Proteomes" id="UP001175353"/>
    </source>
</evidence>
<dbReference type="AlphaFoldDB" id="A0AAN6KEH6"/>
<reference evidence="5" key="1">
    <citation type="submission" date="2021-12" db="EMBL/GenBank/DDBJ databases">
        <title>Black yeast isolated from Biological Soil Crust.</title>
        <authorList>
            <person name="Kurbessoian T."/>
        </authorList>
    </citation>
    <scope>NUCLEOTIDE SEQUENCE</scope>
    <source>
        <strain evidence="5">CCFEE 5208</strain>
    </source>
</reference>
<feature type="coiled-coil region" evidence="2">
    <location>
        <begin position="50"/>
        <end position="77"/>
    </location>
</feature>
<keyword evidence="1" id="KW-1133">Transmembrane helix</keyword>
<sequence>MDVGRPSGFGAVRFGESDSFPSAFQQTSVKVSIPATMVSFWPFGSDDSSAASFEKVLSQLSAKINNLTAQNDSFRTKQRRYKVLWTLYSTFAYILVAAILTLVTGYQRWGIPEYTAMAGSPVLIFGVRTALDAYYNYRLSHNQTSLNELVKQREKAILKLKSATKYDSTQQLLDKYGGGSPQQEQSSPRPLKKRKSEGGDSKQSTPQVPRTGFAPPPTANIQRAPTAGPVSPQGASGQPRRNFSGMPLESAATSMQTSDDPSEEFAPNAFSMPSRPPPIMPQQSQQYHEGAKWYDRIFDVVLGEDETQAKNRIALICQSCRLVNGQAPPGARTLEDVGRWRCSSCQAWNGVESEEKRMLQRITGGGEEVRSPGSAGSEMAERKGASDESDVAMYEHKEEEAGDDEDEADAGAIAAPTANSTRSKARQRKKA</sequence>
<evidence type="ECO:0000259" key="4">
    <source>
        <dbReference type="Pfam" id="PF10058"/>
    </source>
</evidence>
<dbReference type="GO" id="GO:0071788">
    <property type="term" value="P:endoplasmic reticulum tubular network maintenance"/>
    <property type="evidence" value="ECO:0007669"/>
    <property type="project" value="UniProtKB-UniRule"/>
</dbReference>
<evidence type="ECO:0000256" key="1">
    <source>
        <dbReference type="RuleBase" id="RU367073"/>
    </source>
</evidence>
<comment type="domain">
    <text evidence="1">The C4-type zinc finger motif is necessary both for its ER three-way tubular junction localization and formation.</text>
</comment>
<evidence type="ECO:0000313" key="5">
    <source>
        <dbReference type="EMBL" id="KAK0319395.1"/>
    </source>
</evidence>
<comment type="caution">
    <text evidence="1">Lacks conserved residue(s) required for the propagation of feature annotation.</text>
</comment>
<evidence type="ECO:0000256" key="2">
    <source>
        <dbReference type="SAM" id="Coils"/>
    </source>
</evidence>
<comment type="function">
    <text evidence="1">Plays a role in determining ER morphology.</text>
</comment>
<dbReference type="GO" id="GO:1903373">
    <property type="term" value="P:positive regulation of endoplasmic reticulum tubular network organization"/>
    <property type="evidence" value="ECO:0007669"/>
    <property type="project" value="UniProtKB-UniRule"/>
</dbReference>
<keyword evidence="1" id="KW-0256">Endoplasmic reticulum</keyword>
<feature type="region of interest" description="Disordered" evidence="3">
    <location>
        <begin position="172"/>
        <end position="288"/>
    </location>
</feature>
<dbReference type="GO" id="GO:0098826">
    <property type="term" value="C:endoplasmic reticulum tubular network membrane"/>
    <property type="evidence" value="ECO:0007669"/>
    <property type="project" value="UniProtKB-UniRule"/>
</dbReference>
<keyword evidence="1" id="KW-0862">Zinc</keyword>
<dbReference type="Proteomes" id="UP001168146">
    <property type="component" value="Unassembled WGS sequence"/>
</dbReference>
<dbReference type="Pfam" id="PF10058">
    <property type="entry name" value="Zn_ribbon_10"/>
    <property type="match status" value="1"/>
</dbReference>
<protein>
    <recommendedName>
        <fullName evidence="1">Endoplasmic reticulum junction formation protein lunapark</fullName>
    </recommendedName>
</protein>
<accession>A0AAN6KEH6</accession>
<organism evidence="6 7">
    <name type="scientific">Friedmanniomyces endolithicus</name>
    <dbReference type="NCBI Taxonomy" id="329885"/>
    <lineage>
        <taxon>Eukaryota</taxon>
        <taxon>Fungi</taxon>
        <taxon>Dikarya</taxon>
        <taxon>Ascomycota</taxon>
        <taxon>Pezizomycotina</taxon>
        <taxon>Dothideomycetes</taxon>
        <taxon>Dothideomycetidae</taxon>
        <taxon>Mycosphaerellales</taxon>
        <taxon>Teratosphaeriaceae</taxon>
        <taxon>Friedmanniomyces</taxon>
    </lineage>
</organism>
<keyword evidence="1" id="KW-0479">Metal-binding</keyword>
<proteinExistence type="inferred from homology"/>
<keyword evidence="1" id="KW-0472">Membrane</keyword>
<dbReference type="PANTHER" id="PTHR22166">
    <property type="entry name" value="ENDOPLASMIC RETICULUM JUNCTION FORMATION PROTEIN LUNAPARK"/>
    <property type="match status" value="1"/>
</dbReference>
<dbReference type="Proteomes" id="UP001175353">
    <property type="component" value="Unassembled WGS sequence"/>
</dbReference>
<keyword evidence="1" id="KW-0812">Transmembrane</keyword>
<feature type="domain" description="Lunapark zinc ribbon" evidence="4">
    <location>
        <begin position="293"/>
        <end position="349"/>
    </location>
</feature>
<dbReference type="EMBL" id="JAUJLE010000134">
    <property type="protein sequence ID" value="KAK0977438.1"/>
    <property type="molecule type" value="Genomic_DNA"/>
</dbReference>
<dbReference type="EMBL" id="JASUXU010000030">
    <property type="protein sequence ID" value="KAK0319395.1"/>
    <property type="molecule type" value="Genomic_DNA"/>
</dbReference>
<dbReference type="GO" id="GO:0008270">
    <property type="term" value="F:zinc ion binding"/>
    <property type="evidence" value="ECO:0007669"/>
    <property type="project" value="UniProtKB-KW"/>
</dbReference>
<feature type="transmembrane region" description="Helical" evidence="1">
    <location>
        <begin position="83"/>
        <end position="102"/>
    </location>
</feature>
<feature type="region of interest" description="Disordered" evidence="3">
    <location>
        <begin position="362"/>
        <end position="431"/>
    </location>
</feature>
<evidence type="ECO:0000313" key="6">
    <source>
        <dbReference type="EMBL" id="KAK0977438.1"/>
    </source>
</evidence>
<dbReference type="InterPro" id="IPR040115">
    <property type="entry name" value="Lnp"/>
</dbReference>
<feature type="compositionally biased region" description="Acidic residues" evidence="3">
    <location>
        <begin position="400"/>
        <end position="409"/>
    </location>
</feature>
<keyword evidence="1" id="KW-0863">Zinc-finger</keyword>
<reference evidence="6" key="2">
    <citation type="submission" date="2023-06" db="EMBL/GenBank/DDBJ databases">
        <title>Black Yeasts Isolated from many extreme environments.</title>
        <authorList>
            <person name="Coleine C."/>
            <person name="Stajich J.E."/>
            <person name="Selbmann L."/>
        </authorList>
    </citation>
    <scope>NUCLEOTIDE SEQUENCE</scope>
    <source>
        <strain evidence="6">CCFEE 5200</strain>
    </source>
</reference>
<name>A0AAN6KEH6_9PEZI</name>
<evidence type="ECO:0000256" key="3">
    <source>
        <dbReference type="SAM" id="MobiDB-lite"/>
    </source>
</evidence>
<comment type="subcellular location">
    <subcellularLocation>
        <location evidence="1">Endoplasmic reticulum membrane</location>
        <topology evidence="1">Multi-pass membrane protein</topology>
    </subcellularLocation>
</comment>